<dbReference type="EMBL" id="KQ434809">
    <property type="protein sequence ID" value="KZC06291.1"/>
    <property type="molecule type" value="Genomic_DNA"/>
</dbReference>
<proteinExistence type="inferred from homology"/>
<dbReference type="GO" id="GO:0005739">
    <property type="term" value="C:mitochondrion"/>
    <property type="evidence" value="ECO:0007669"/>
    <property type="project" value="TreeGrafter"/>
</dbReference>
<evidence type="ECO:0000256" key="4">
    <source>
        <dbReference type="ARBA" id="ARBA00023157"/>
    </source>
</evidence>
<keyword evidence="4" id="KW-1015">Disulfide bond</keyword>
<dbReference type="PANTHER" id="PTHR28627">
    <property type="entry name" value="CYTOCHROME C OXIDASE ASSEMBLY FACTOR 5"/>
    <property type="match status" value="1"/>
</dbReference>
<dbReference type="OrthoDB" id="282149at2759"/>
<gene>
    <name evidence="5" type="ORF">WN55_10200</name>
</gene>
<evidence type="ECO:0000256" key="2">
    <source>
        <dbReference type="ARBA" id="ARBA00007785"/>
    </source>
</evidence>
<dbReference type="GO" id="GO:0033617">
    <property type="term" value="P:mitochondrial respiratory chain complex IV assembly"/>
    <property type="evidence" value="ECO:0007669"/>
    <property type="project" value="TreeGrafter"/>
</dbReference>
<dbReference type="AlphaFoldDB" id="A0A154P343"/>
<dbReference type="InterPro" id="IPR018793">
    <property type="entry name" value="Cyt_c_oxidase_assmbl_Pet191"/>
</dbReference>
<dbReference type="OMA" id="KKTPKEC"/>
<comment type="similarity">
    <text evidence="2">Belongs to the PET191 family.</text>
</comment>
<comment type="function">
    <text evidence="1">Involved in an early step of the mitochondrial complex IV assembly process.</text>
</comment>
<evidence type="ECO:0000313" key="5">
    <source>
        <dbReference type="EMBL" id="KZC06291.1"/>
    </source>
</evidence>
<accession>A0A154P343</accession>
<dbReference type="Proteomes" id="UP000076502">
    <property type="component" value="Unassembled WGS sequence"/>
</dbReference>
<name>A0A154P343_DUFNO</name>
<evidence type="ECO:0000256" key="1">
    <source>
        <dbReference type="ARBA" id="ARBA00003186"/>
    </source>
</evidence>
<sequence>MMRYSEEGETLKDNTKCATIRANLKMCLLQSDCCKIYKRTPRECLRSKDKNVPDECYALHKTFFDCKHSIIDGRRRFRGPKGGY</sequence>
<dbReference type="STRING" id="178035.A0A154P343"/>
<protein>
    <recommendedName>
        <fullName evidence="3">Cytochrome c oxidase assembly factor 5</fullName>
    </recommendedName>
</protein>
<dbReference type="PANTHER" id="PTHR28627:SF1">
    <property type="entry name" value="CYTOCHROME C OXIDASE ASSEMBLY FACTOR 5"/>
    <property type="match status" value="1"/>
</dbReference>
<keyword evidence="6" id="KW-1185">Reference proteome</keyword>
<reference evidence="5 6" key="1">
    <citation type="submission" date="2015-07" db="EMBL/GenBank/DDBJ databases">
        <title>The genome of Dufourea novaeangliae.</title>
        <authorList>
            <person name="Pan H."/>
            <person name="Kapheim K."/>
        </authorList>
    </citation>
    <scope>NUCLEOTIDE SEQUENCE [LARGE SCALE GENOMIC DNA]</scope>
    <source>
        <strain evidence="5">0120121106</strain>
        <tissue evidence="5">Whole body</tissue>
    </source>
</reference>
<evidence type="ECO:0000313" key="6">
    <source>
        <dbReference type="Proteomes" id="UP000076502"/>
    </source>
</evidence>
<dbReference type="Pfam" id="PF10203">
    <property type="entry name" value="Pet191_N"/>
    <property type="match status" value="1"/>
</dbReference>
<organism evidence="5 6">
    <name type="scientific">Dufourea novaeangliae</name>
    <name type="common">Sweat bee</name>
    <dbReference type="NCBI Taxonomy" id="178035"/>
    <lineage>
        <taxon>Eukaryota</taxon>
        <taxon>Metazoa</taxon>
        <taxon>Ecdysozoa</taxon>
        <taxon>Arthropoda</taxon>
        <taxon>Hexapoda</taxon>
        <taxon>Insecta</taxon>
        <taxon>Pterygota</taxon>
        <taxon>Neoptera</taxon>
        <taxon>Endopterygota</taxon>
        <taxon>Hymenoptera</taxon>
        <taxon>Apocrita</taxon>
        <taxon>Aculeata</taxon>
        <taxon>Apoidea</taxon>
        <taxon>Anthophila</taxon>
        <taxon>Halictidae</taxon>
        <taxon>Rophitinae</taxon>
        <taxon>Dufourea</taxon>
    </lineage>
</organism>
<evidence type="ECO:0000256" key="3">
    <source>
        <dbReference type="ARBA" id="ARBA00021904"/>
    </source>
</evidence>